<evidence type="ECO:0000256" key="2">
    <source>
        <dbReference type="ARBA" id="ARBA00023125"/>
    </source>
</evidence>
<evidence type="ECO:0000256" key="3">
    <source>
        <dbReference type="ARBA" id="ARBA00023163"/>
    </source>
</evidence>
<feature type="transmembrane region" description="Helical" evidence="4">
    <location>
        <begin position="6"/>
        <end position="24"/>
    </location>
</feature>
<reference evidence="6" key="1">
    <citation type="submission" date="2021-06" db="EMBL/GenBank/DDBJ databases">
        <title>Bradyrhizobium sp. S2-20-1 Genome sequencing.</title>
        <authorList>
            <person name="Jin L."/>
        </authorList>
    </citation>
    <scope>NUCLEOTIDE SEQUENCE</scope>
    <source>
        <strain evidence="6">S2-20-1</strain>
    </source>
</reference>
<dbReference type="GO" id="GO:0003700">
    <property type="term" value="F:DNA-binding transcription factor activity"/>
    <property type="evidence" value="ECO:0007669"/>
    <property type="project" value="InterPro"/>
</dbReference>
<dbReference type="Proteomes" id="UP000680839">
    <property type="component" value="Chromosome"/>
</dbReference>
<dbReference type="SUPFAM" id="SSF46689">
    <property type="entry name" value="Homeodomain-like"/>
    <property type="match status" value="1"/>
</dbReference>
<sequence length="363" mass="38877">MLEIDGFFRPAAATLALLTAFLLLRDARSDLRARLGALFAIGTAAYMYCSGALGGWGVGSLLLPLCIGNNVFFWWFALALLDDDFRLEAVHAGVLIAVLALGFARFGSRLLEYAALGQALAIVHNLIILTLGAHVLLLAWRGYDNDLSESRRRFRLLFLIGGSLAAVGIAVAEVALAGRPPVAWMLALQSAFVTILAAAAAAWLLGASASRLAFQSITAAGQAEPVPVPDRQRLIDETLAAALERAINIDKLYLEQGLTIAALARRLGVPEHRLRKHINEALGHSNFNAYVNRHRIAAAKAALRDPQLAHLPVLTIALDSGFASLPPFNRAFRAETGQSATAYRSTALAEARGVNGRVESEKS</sequence>
<dbReference type="AlphaFoldDB" id="A0A975NFH1"/>
<evidence type="ECO:0000313" key="6">
    <source>
        <dbReference type="EMBL" id="QWG14107.1"/>
    </source>
</evidence>
<dbReference type="Pfam" id="PF12833">
    <property type="entry name" value="HTH_18"/>
    <property type="match status" value="1"/>
</dbReference>
<dbReference type="GO" id="GO:0043565">
    <property type="term" value="F:sequence-specific DNA binding"/>
    <property type="evidence" value="ECO:0007669"/>
    <property type="project" value="InterPro"/>
</dbReference>
<feature type="transmembrane region" description="Helical" evidence="4">
    <location>
        <begin position="36"/>
        <end position="56"/>
    </location>
</feature>
<feature type="transmembrane region" description="Helical" evidence="4">
    <location>
        <begin position="119"/>
        <end position="140"/>
    </location>
</feature>
<feature type="transmembrane region" description="Helical" evidence="4">
    <location>
        <begin position="182"/>
        <end position="205"/>
    </location>
</feature>
<keyword evidence="4" id="KW-1133">Transmembrane helix</keyword>
<dbReference type="PANTHER" id="PTHR43280:SF29">
    <property type="entry name" value="ARAC-FAMILY TRANSCRIPTIONAL REGULATOR"/>
    <property type="match status" value="1"/>
</dbReference>
<gene>
    <name evidence="6" type="ORF">KMZ29_05255</name>
</gene>
<feature type="domain" description="HTH araC/xylS-type" evidence="5">
    <location>
        <begin position="244"/>
        <end position="346"/>
    </location>
</feature>
<evidence type="ECO:0000313" key="7">
    <source>
        <dbReference type="Proteomes" id="UP000680839"/>
    </source>
</evidence>
<dbReference type="InterPro" id="IPR018060">
    <property type="entry name" value="HTH_AraC"/>
</dbReference>
<organism evidence="6 7">
    <name type="scientific">Bradyrhizobium sediminis</name>
    <dbReference type="NCBI Taxonomy" id="2840469"/>
    <lineage>
        <taxon>Bacteria</taxon>
        <taxon>Pseudomonadati</taxon>
        <taxon>Pseudomonadota</taxon>
        <taxon>Alphaproteobacteria</taxon>
        <taxon>Hyphomicrobiales</taxon>
        <taxon>Nitrobacteraceae</taxon>
        <taxon>Bradyrhizobium</taxon>
    </lineage>
</organism>
<name>A0A975NFH1_9BRAD</name>
<dbReference type="Gene3D" id="1.10.10.60">
    <property type="entry name" value="Homeodomain-like"/>
    <property type="match status" value="1"/>
</dbReference>
<dbReference type="PROSITE" id="PS01124">
    <property type="entry name" value="HTH_ARAC_FAMILY_2"/>
    <property type="match status" value="1"/>
</dbReference>
<keyword evidence="4" id="KW-0472">Membrane</keyword>
<keyword evidence="3" id="KW-0804">Transcription</keyword>
<dbReference type="PROSITE" id="PS00041">
    <property type="entry name" value="HTH_ARAC_FAMILY_1"/>
    <property type="match status" value="1"/>
</dbReference>
<keyword evidence="1" id="KW-0805">Transcription regulation</keyword>
<protein>
    <submittedName>
        <fullName evidence="6">AraC family transcriptional regulator</fullName>
    </submittedName>
</protein>
<evidence type="ECO:0000256" key="4">
    <source>
        <dbReference type="SAM" id="Phobius"/>
    </source>
</evidence>
<keyword evidence="2" id="KW-0238">DNA-binding</keyword>
<feature type="transmembrane region" description="Helical" evidence="4">
    <location>
        <begin position="62"/>
        <end position="81"/>
    </location>
</feature>
<evidence type="ECO:0000259" key="5">
    <source>
        <dbReference type="PROSITE" id="PS01124"/>
    </source>
</evidence>
<dbReference type="SMART" id="SM00342">
    <property type="entry name" value="HTH_ARAC"/>
    <property type="match status" value="1"/>
</dbReference>
<dbReference type="PANTHER" id="PTHR43280">
    <property type="entry name" value="ARAC-FAMILY TRANSCRIPTIONAL REGULATOR"/>
    <property type="match status" value="1"/>
</dbReference>
<dbReference type="InterPro" id="IPR018062">
    <property type="entry name" value="HTH_AraC-typ_CS"/>
</dbReference>
<dbReference type="EMBL" id="CP076134">
    <property type="protein sequence ID" value="QWG14107.1"/>
    <property type="molecule type" value="Genomic_DNA"/>
</dbReference>
<accession>A0A975NFH1</accession>
<proteinExistence type="predicted"/>
<dbReference type="RefSeq" id="WP_215622747.1">
    <property type="nucleotide sequence ID" value="NZ_CP076134.1"/>
</dbReference>
<evidence type="ECO:0000256" key="1">
    <source>
        <dbReference type="ARBA" id="ARBA00023015"/>
    </source>
</evidence>
<keyword evidence="4" id="KW-0812">Transmembrane</keyword>
<feature type="transmembrane region" description="Helical" evidence="4">
    <location>
        <begin position="156"/>
        <end position="176"/>
    </location>
</feature>
<feature type="transmembrane region" description="Helical" evidence="4">
    <location>
        <begin position="88"/>
        <end position="107"/>
    </location>
</feature>
<dbReference type="InterPro" id="IPR009057">
    <property type="entry name" value="Homeodomain-like_sf"/>
</dbReference>